<gene>
    <name evidence="1" type="ORF">ElyMa_003885200</name>
</gene>
<comment type="caution">
    <text evidence="1">The sequence shown here is derived from an EMBL/GenBank/DDBJ whole genome shotgun (WGS) entry which is preliminary data.</text>
</comment>
<evidence type="ECO:0000313" key="2">
    <source>
        <dbReference type="Proteomes" id="UP000762676"/>
    </source>
</evidence>
<dbReference type="EMBL" id="BMAT01007923">
    <property type="protein sequence ID" value="GFR74186.1"/>
    <property type="molecule type" value="Genomic_DNA"/>
</dbReference>
<sequence length="95" mass="10503">MGSLAFTADDWLTDPVSPSAILDFLCYGPRSPERARSARSLLSKLYPPLSSVRKRIQLIALTSLWFPLTTACLRLAQALSDRRFKPLTVHASALS</sequence>
<keyword evidence="2" id="KW-1185">Reference proteome</keyword>
<evidence type="ECO:0000313" key="1">
    <source>
        <dbReference type="EMBL" id="GFR74186.1"/>
    </source>
</evidence>
<dbReference type="AlphaFoldDB" id="A0AAV4FMN0"/>
<organism evidence="1 2">
    <name type="scientific">Elysia marginata</name>
    <dbReference type="NCBI Taxonomy" id="1093978"/>
    <lineage>
        <taxon>Eukaryota</taxon>
        <taxon>Metazoa</taxon>
        <taxon>Spiralia</taxon>
        <taxon>Lophotrochozoa</taxon>
        <taxon>Mollusca</taxon>
        <taxon>Gastropoda</taxon>
        <taxon>Heterobranchia</taxon>
        <taxon>Euthyneura</taxon>
        <taxon>Panpulmonata</taxon>
        <taxon>Sacoglossa</taxon>
        <taxon>Placobranchoidea</taxon>
        <taxon>Plakobranchidae</taxon>
        <taxon>Elysia</taxon>
    </lineage>
</organism>
<name>A0AAV4FMN0_9GAST</name>
<dbReference type="Proteomes" id="UP000762676">
    <property type="component" value="Unassembled WGS sequence"/>
</dbReference>
<protein>
    <submittedName>
        <fullName evidence="1">Uncharacterized protein</fullName>
    </submittedName>
</protein>
<proteinExistence type="predicted"/>
<reference evidence="1 2" key="1">
    <citation type="journal article" date="2021" name="Elife">
        <title>Chloroplast acquisition without the gene transfer in kleptoplastic sea slugs, Plakobranchus ocellatus.</title>
        <authorList>
            <person name="Maeda T."/>
            <person name="Takahashi S."/>
            <person name="Yoshida T."/>
            <person name="Shimamura S."/>
            <person name="Takaki Y."/>
            <person name="Nagai Y."/>
            <person name="Toyoda A."/>
            <person name="Suzuki Y."/>
            <person name="Arimoto A."/>
            <person name="Ishii H."/>
            <person name="Satoh N."/>
            <person name="Nishiyama T."/>
            <person name="Hasebe M."/>
            <person name="Maruyama T."/>
            <person name="Minagawa J."/>
            <person name="Obokata J."/>
            <person name="Shigenobu S."/>
        </authorList>
    </citation>
    <scope>NUCLEOTIDE SEQUENCE [LARGE SCALE GENOMIC DNA]</scope>
</reference>
<accession>A0AAV4FMN0</accession>